<proteinExistence type="predicted"/>
<sequence>MHRLRKAAGVVVLLVCAAALSIVPGGTAAAAPTDYEISAATLADLADVRPGDRVRVEIKFKVPGAQVAVLTNPQLCPSPLPAGVDEENYPTVCKNVLKIDVPDQTPPDPGGTFTFTITVPPEGENTYPATDTPALSCEPGRRCSVGFTILYLTEAGDLVYLQEASSLAFTVKQPNAFEGCEEPKPGEVVDMVGPHRLAPAYVGWVQSRCGGGKAIDMEYTANDDVTAREGFRDGQGTVFLGGGGVTAGEQAAAVAKRPSVGVPVALNAQVLAITGQYPASGMGGLNRPAYIDDIKLTPEQFAELVTTSGALVTGRHQAAVREANPQLATLLAGRLQNADIAAYATREVGHWVLSRHLARHAPQDWRYPDVPSQYDDPGEAIGELWRLDVLNPSGGRFLSLAGDRVGLGKILDNPDFVGDCGSIEAGCLNFVLTDAATAAHLGLPVVKLRNAAGEYVAPTPATMTAAAGQMKRLPDGALVPDPAADGKGAYPLTYVEYAHAPACTGLAGADRVRDVLGYMAGAGQQRLPAGFAALPEGLKSEAAKAVDKVGAQTTGPCAQDGGDPPGGDPGGDPDGGGPNGGTPASNPGGDTPDPAGADGDHPTRPVTKAGQQQALAGAQGTHIPLFAGLAALVLIVPISALVLTNAITSGTAYGTSGRHRGGDLLAWWAALRARTRWLARRARLIKR</sequence>
<feature type="signal peptide" evidence="3">
    <location>
        <begin position="1"/>
        <end position="30"/>
    </location>
</feature>
<keyword evidence="2" id="KW-0472">Membrane</keyword>
<keyword evidence="2" id="KW-1133">Transmembrane helix</keyword>
<feature type="compositionally biased region" description="Low complexity" evidence="1">
    <location>
        <begin position="581"/>
        <end position="597"/>
    </location>
</feature>
<accession>A0ABW1A9E0</accession>
<comment type="caution">
    <text evidence="4">The sequence shown here is derived from an EMBL/GenBank/DDBJ whole genome shotgun (WGS) entry which is preliminary data.</text>
</comment>
<dbReference type="RefSeq" id="WP_378287728.1">
    <property type="nucleotide sequence ID" value="NZ_JBHSON010000075.1"/>
</dbReference>
<gene>
    <name evidence="4" type="ORF">ACFPZN_39650</name>
</gene>
<organism evidence="4 5">
    <name type="scientific">Actinomadura rugatobispora</name>
    <dbReference type="NCBI Taxonomy" id="1994"/>
    <lineage>
        <taxon>Bacteria</taxon>
        <taxon>Bacillati</taxon>
        <taxon>Actinomycetota</taxon>
        <taxon>Actinomycetes</taxon>
        <taxon>Streptosporangiales</taxon>
        <taxon>Thermomonosporaceae</taxon>
        <taxon>Actinomadura</taxon>
    </lineage>
</organism>
<dbReference type="Gene3D" id="3.40.190.10">
    <property type="entry name" value="Periplasmic binding protein-like II"/>
    <property type="match status" value="2"/>
</dbReference>
<keyword evidence="3" id="KW-0732">Signal</keyword>
<evidence type="ECO:0000256" key="1">
    <source>
        <dbReference type="SAM" id="MobiDB-lite"/>
    </source>
</evidence>
<evidence type="ECO:0000256" key="3">
    <source>
        <dbReference type="SAM" id="SignalP"/>
    </source>
</evidence>
<reference evidence="5" key="1">
    <citation type="journal article" date="2019" name="Int. J. Syst. Evol. Microbiol.">
        <title>The Global Catalogue of Microorganisms (GCM) 10K type strain sequencing project: providing services to taxonomists for standard genome sequencing and annotation.</title>
        <authorList>
            <consortium name="The Broad Institute Genomics Platform"/>
            <consortium name="The Broad Institute Genome Sequencing Center for Infectious Disease"/>
            <person name="Wu L."/>
            <person name="Ma J."/>
        </authorList>
    </citation>
    <scope>NUCLEOTIDE SEQUENCE [LARGE SCALE GENOMIC DNA]</scope>
    <source>
        <strain evidence="5">KCTC 42087</strain>
    </source>
</reference>
<keyword evidence="5" id="KW-1185">Reference proteome</keyword>
<dbReference type="Proteomes" id="UP001596074">
    <property type="component" value="Unassembled WGS sequence"/>
</dbReference>
<feature type="chain" id="PRO_5047421907" description="PBP domain-containing protein" evidence="3">
    <location>
        <begin position="31"/>
        <end position="687"/>
    </location>
</feature>
<feature type="region of interest" description="Disordered" evidence="1">
    <location>
        <begin position="545"/>
        <end position="612"/>
    </location>
</feature>
<dbReference type="EMBL" id="JBHSON010000075">
    <property type="protein sequence ID" value="MFC5751766.1"/>
    <property type="molecule type" value="Genomic_DNA"/>
</dbReference>
<dbReference type="SUPFAM" id="SSF53850">
    <property type="entry name" value="Periplasmic binding protein-like II"/>
    <property type="match status" value="1"/>
</dbReference>
<protein>
    <recommendedName>
        <fullName evidence="6">PBP domain-containing protein</fullName>
    </recommendedName>
</protein>
<evidence type="ECO:0000313" key="5">
    <source>
        <dbReference type="Proteomes" id="UP001596074"/>
    </source>
</evidence>
<feature type="compositionally biased region" description="Gly residues" evidence="1">
    <location>
        <begin position="563"/>
        <end position="580"/>
    </location>
</feature>
<name>A0ABW1A9E0_9ACTN</name>
<feature type="transmembrane region" description="Helical" evidence="2">
    <location>
        <begin position="623"/>
        <end position="643"/>
    </location>
</feature>
<evidence type="ECO:0000256" key="2">
    <source>
        <dbReference type="SAM" id="Phobius"/>
    </source>
</evidence>
<keyword evidence="2" id="KW-0812">Transmembrane</keyword>
<evidence type="ECO:0008006" key="6">
    <source>
        <dbReference type="Google" id="ProtNLM"/>
    </source>
</evidence>
<evidence type="ECO:0000313" key="4">
    <source>
        <dbReference type="EMBL" id="MFC5751766.1"/>
    </source>
</evidence>